<dbReference type="Proteomes" id="UP000887013">
    <property type="component" value="Unassembled WGS sequence"/>
</dbReference>
<accession>A0A8X6QH88</accession>
<dbReference type="AlphaFoldDB" id="A0A8X6QH88"/>
<proteinExistence type="predicted"/>
<sequence length="151" mass="16658">MHIPWRNSSTKANTFKSHFTWRNATAFIPAVAEMQNATCATMATKPVKPLPAALARAYALKRNSKPLLALQSFALFTFKCCVAAAPPAPRTALAGFGLRLQSEGFITNPLNWLVKKSLIENTAPCYICQGPSHLKENPKFTDGYSWLCQNE</sequence>
<dbReference type="EMBL" id="BMAW01128376">
    <property type="protein sequence ID" value="GFU25228.1"/>
    <property type="molecule type" value="Genomic_DNA"/>
</dbReference>
<organism evidence="1 2">
    <name type="scientific">Nephila pilipes</name>
    <name type="common">Giant wood spider</name>
    <name type="synonym">Nephila maculata</name>
    <dbReference type="NCBI Taxonomy" id="299642"/>
    <lineage>
        <taxon>Eukaryota</taxon>
        <taxon>Metazoa</taxon>
        <taxon>Ecdysozoa</taxon>
        <taxon>Arthropoda</taxon>
        <taxon>Chelicerata</taxon>
        <taxon>Arachnida</taxon>
        <taxon>Araneae</taxon>
        <taxon>Araneomorphae</taxon>
        <taxon>Entelegynae</taxon>
        <taxon>Araneoidea</taxon>
        <taxon>Nephilidae</taxon>
        <taxon>Nephila</taxon>
    </lineage>
</organism>
<protein>
    <submittedName>
        <fullName evidence="1">Uncharacterized protein</fullName>
    </submittedName>
</protein>
<gene>
    <name evidence="1" type="ORF">NPIL_589661</name>
</gene>
<keyword evidence="2" id="KW-1185">Reference proteome</keyword>
<reference evidence="1" key="1">
    <citation type="submission" date="2020-08" db="EMBL/GenBank/DDBJ databases">
        <title>Multicomponent nature underlies the extraordinary mechanical properties of spider dragline silk.</title>
        <authorList>
            <person name="Kono N."/>
            <person name="Nakamura H."/>
            <person name="Mori M."/>
            <person name="Yoshida Y."/>
            <person name="Ohtoshi R."/>
            <person name="Malay A.D."/>
            <person name="Moran D.A.P."/>
            <person name="Tomita M."/>
            <person name="Numata K."/>
            <person name="Arakawa K."/>
        </authorList>
    </citation>
    <scope>NUCLEOTIDE SEQUENCE</scope>
</reference>
<name>A0A8X6QH88_NEPPI</name>
<evidence type="ECO:0000313" key="1">
    <source>
        <dbReference type="EMBL" id="GFU25228.1"/>
    </source>
</evidence>
<evidence type="ECO:0000313" key="2">
    <source>
        <dbReference type="Proteomes" id="UP000887013"/>
    </source>
</evidence>
<feature type="non-terminal residue" evidence="1">
    <location>
        <position position="1"/>
    </location>
</feature>
<comment type="caution">
    <text evidence="1">The sequence shown here is derived from an EMBL/GenBank/DDBJ whole genome shotgun (WGS) entry which is preliminary data.</text>
</comment>